<evidence type="ECO:0000313" key="2">
    <source>
        <dbReference type="Proteomes" id="UP000016933"/>
    </source>
</evidence>
<sequence>MWSNTIESVAANTTKAETVAALLAGLSANSTYSHVSCTAEARHVPFTCWEEHQRVAPENHLVAQVWFTAIACGLGSSSRAANFNNW</sequence>
<evidence type="ECO:0000313" key="1">
    <source>
        <dbReference type="EMBL" id="EME41882.1"/>
    </source>
</evidence>
<reference evidence="1 2" key="2">
    <citation type="journal article" date="2012" name="PLoS Pathog.">
        <title>Diverse lifestyles and strategies of plant pathogenesis encoded in the genomes of eighteen Dothideomycetes fungi.</title>
        <authorList>
            <person name="Ohm R.A."/>
            <person name="Feau N."/>
            <person name="Henrissat B."/>
            <person name="Schoch C.L."/>
            <person name="Horwitz B.A."/>
            <person name="Barry K.W."/>
            <person name="Condon B.J."/>
            <person name="Copeland A.C."/>
            <person name="Dhillon B."/>
            <person name="Glaser F."/>
            <person name="Hesse C.N."/>
            <person name="Kosti I."/>
            <person name="LaButti K."/>
            <person name="Lindquist E.A."/>
            <person name="Lucas S."/>
            <person name="Salamov A.A."/>
            <person name="Bradshaw R.E."/>
            <person name="Ciuffetti L."/>
            <person name="Hamelin R.C."/>
            <person name="Kema G.H.J."/>
            <person name="Lawrence C."/>
            <person name="Scott J.A."/>
            <person name="Spatafora J.W."/>
            <person name="Turgeon B.G."/>
            <person name="de Wit P.J.G.M."/>
            <person name="Zhong S."/>
            <person name="Goodwin S.B."/>
            <person name="Grigoriev I.V."/>
        </authorList>
    </citation>
    <scope>NUCLEOTIDE SEQUENCE [LARGE SCALE GENOMIC DNA]</scope>
    <source>
        <strain evidence="2">NZE10 / CBS 128990</strain>
    </source>
</reference>
<keyword evidence="2" id="KW-1185">Reference proteome</keyword>
<dbReference type="AlphaFoldDB" id="N1PHN2"/>
<gene>
    <name evidence="1" type="ORF">DOTSEDRAFT_46763</name>
</gene>
<dbReference type="Proteomes" id="UP000016933">
    <property type="component" value="Unassembled WGS sequence"/>
</dbReference>
<proteinExistence type="predicted"/>
<dbReference type="HOGENOM" id="CLU_2497878_0_0_1"/>
<reference evidence="2" key="1">
    <citation type="journal article" date="2012" name="PLoS Genet.">
        <title>The genomes of the fungal plant pathogens Cladosporium fulvum and Dothistroma septosporum reveal adaptation to different hosts and lifestyles but also signatures of common ancestry.</title>
        <authorList>
            <person name="de Wit P.J.G.M."/>
            <person name="van der Burgt A."/>
            <person name="Oekmen B."/>
            <person name="Stergiopoulos I."/>
            <person name="Abd-Elsalam K.A."/>
            <person name="Aerts A.L."/>
            <person name="Bahkali A.H."/>
            <person name="Beenen H.G."/>
            <person name="Chettri P."/>
            <person name="Cox M.P."/>
            <person name="Datema E."/>
            <person name="de Vries R.P."/>
            <person name="Dhillon B."/>
            <person name="Ganley A.R."/>
            <person name="Griffiths S.A."/>
            <person name="Guo Y."/>
            <person name="Hamelin R.C."/>
            <person name="Henrissat B."/>
            <person name="Kabir M.S."/>
            <person name="Jashni M.K."/>
            <person name="Kema G."/>
            <person name="Klaubauf S."/>
            <person name="Lapidus A."/>
            <person name="Levasseur A."/>
            <person name="Lindquist E."/>
            <person name="Mehrabi R."/>
            <person name="Ohm R.A."/>
            <person name="Owen T.J."/>
            <person name="Salamov A."/>
            <person name="Schwelm A."/>
            <person name="Schijlen E."/>
            <person name="Sun H."/>
            <person name="van den Burg H.A."/>
            <person name="van Ham R.C.H.J."/>
            <person name="Zhang S."/>
            <person name="Goodwin S.B."/>
            <person name="Grigoriev I.V."/>
            <person name="Collemare J."/>
            <person name="Bradshaw R.E."/>
        </authorList>
    </citation>
    <scope>NUCLEOTIDE SEQUENCE [LARGE SCALE GENOMIC DNA]</scope>
    <source>
        <strain evidence="2">NZE10 / CBS 128990</strain>
    </source>
</reference>
<name>N1PHN2_DOTSN</name>
<dbReference type="EMBL" id="KB446542">
    <property type="protein sequence ID" value="EME41882.1"/>
    <property type="molecule type" value="Genomic_DNA"/>
</dbReference>
<organism evidence="1 2">
    <name type="scientific">Dothistroma septosporum (strain NZE10 / CBS 128990)</name>
    <name type="common">Red band needle blight fungus</name>
    <name type="synonym">Mycosphaerella pini</name>
    <dbReference type="NCBI Taxonomy" id="675120"/>
    <lineage>
        <taxon>Eukaryota</taxon>
        <taxon>Fungi</taxon>
        <taxon>Dikarya</taxon>
        <taxon>Ascomycota</taxon>
        <taxon>Pezizomycotina</taxon>
        <taxon>Dothideomycetes</taxon>
        <taxon>Dothideomycetidae</taxon>
        <taxon>Mycosphaerellales</taxon>
        <taxon>Mycosphaerellaceae</taxon>
        <taxon>Dothistroma</taxon>
    </lineage>
</organism>
<protein>
    <submittedName>
        <fullName evidence="1">Uncharacterized protein</fullName>
    </submittedName>
</protein>
<accession>N1PHN2</accession>